<dbReference type="Proteomes" id="UP000245678">
    <property type="component" value="Unassembled WGS sequence"/>
</dbReference>
<sequence length="304" mass="34138">MGNLYTVTASALYLRSSAQSGDKLNIITVLKNSEQVDVMDATLADWYKVTTIQRNPNVTGFAASRYLKQVTVDDAAAQPAAAQFVPVNLPPNAASRRNNHAAWQYPLSEPDMPKVTSTDVAGRINEIYNVINYIAVDTSARYRVDEHTYCNIYAYDYCYLCNVFLPRVWWTDKALQTVLAGGAVKPSYGNTVIELNANAIFRWLENWGEKFGWVRTYDLTDLQENVNQGKIGVISGPNKNPNRSGHICCVVPEKDGYKATRSGNAVVIPLLSQAGAKNIRFYSNNKWWLLPQIKEFGFWYNNNV</sequence>
<name>A0A316H9V0_9SPHI</name>
<gene>
    <name evidence="1" type="ORF">LX99_02719</name>
</gene>
<comment type="caution">
    <text evidence="1">The sequence shown here is derived from an EMBL/GenBank/DDBJ whole genome shotgun (WGS) entry which is preliminary data.</text>
</comment>
<dbReference type="AlphaFoldDB" id="A0A316H9V0"/>
<proteinExistence type="predicted"/>
<dbReference type="RefSeq" id="WP_109608340.1">
    <property type="nucleotide sequence ID" value="NZ_QGHA01000004.1"/>
</dbReference>
<keyword evidence="2" id="KW-1185">Reference proteome</keyword>
<protein>
    <recommendedName>
        <fullName evidence="3">SH3 domain-containing protein</fullName>
    </recommendedName>
</protein>
<dbReference type="EMBL" id="QGHA01000004">
    <property type="protein sequence ID" value="PWK77834.1"/>
    <property type="molecule type" value="Genomic_DNA"/>
</dbReference>
<reference evidence="1 2" key="1">
    <citation type="submission" date="2018-05" db="EMBL/GenBank/DDBJ databases">
        <title>Genomic Encyclopedia of Archaeal and Bacterial Type Strains, Phase II (KMG-II): from individual species to whole genera.</title>
        <authorList>
            <person name="Goeker M."/>
        </authorList>
    </citation>
    <scope>NUCLEOTIDE SEQUENCE [LARGE SCALE GENOMIC DNA]</scope>
    <source>
        <strain evidence="1 2">DSM 19975</strain>
    </source>
</reference>
<dbReference type="Gene3D" id="2.30.30.40">
    <property type="entry name" value="SH3 Domains"/>
    <property type="match status" value="1"/>
</dbReference>
<accession>A0A316H9V0</accession>
<evidence type="ECO:0000313" key="1">
    <source>
        <dbReference type="EMBL" id="PWK77834.1"/>
    </source>
</evidence>
<dbReference type="Gene3D" id="3.90.1720.10">
    <property type="entry name" value="endopeptidase domain like (from Nostoc punctiforme)"/>
    <property type="match status" value="1"/>
</dbReference>
<evidence type="ECO:0008006" key="3">
    <source>
        <dbReference type="Google" id="ProtNLM"/>
    </source>
</evidence>
<evidence type="ECO:0000313" key="2">
    <source>
        <dbReference type="Proteomes" id="UP000245678"/>
    </source>
</evidence>
<organism evidence="1 2">
    <name type="scientific">Mucilaginibacter oryzae</name>
    <dbReference type="NCBI Taxonomy" id="468058"/>
    <lineage>
        <taxon>Bacteria</taxon>
        <taxon>Pseudomonadati</taxon>
        <taxon>Bacteroidota</taxon>
        <taxon>Sphingobacteriia</taxon>
        <taxon>Sphingobacteriales</taxon>
        <taxon>Sphingobacteriaceae</taxon>
        <taxon>Mucilaginibacter</taxon>
    </lineage>
</organism>